<feature type="domain" description="ABC transporter" evidence="15">
    <location>
        <begin position="230"/>
        <end position="462"/>
    </location>
</feature>
<evidence type="ECO:0000256" key="12">
    <source>
        <dbReference type="SAM" id="MobiDB-lite"/>
    </source>
</evidence>
<accession>A0A178U5F9</accession>
<feature type="compositionally biased region" description="Basic and acidic residues" evidence="12">
    <location>
        <begin position="7"/>
        <end position="27"/>
    </location>
</feature>
<dbReference type="GO" id="GO:0016887">
    <property type="term" value="F:ATP hydrolysis activity"/>
    <property type="evidence" value="ECO:0007669"/>
    <property type="project" value="InterPro"/>
</dbReference>
<dbReference type="InterPro" id="IPR050166">
    <property type="entry name" value="ABC_transporter_ATP-bind"/>
</dbReference>
<dbReference type="GO" id="GO:0005524">
    <property type="term" value="F:ATP binding"/>
    <property type="evidence" value="ECO:0007669"/>
    <property type="project" value="UniProtKB-KW"/>
</dbReference>
<keyword evidence="11 13" id="KW-0472">Membrane</keyword>
<dbReference type="SUPFAM" id="SSF51206">
    <property type="entry name" value="cAMP-binding domain-like"/>
    <property type="match status" value="1"/>
</dbReference>
<evidence type="ECO:0000256" key="8">
    <source>
        <dbReference type="ARBA" id="ARBA00022801"/>
    </source>
</evidence>
<dbReference type="InterPro" id="IPR035906">
    <property type="entry name" value="MetI-like_sf"/>
</dbReference>
<dbReference type="Pfam" id="PF00528">
    <property type="entry name" value="BPD_transp_1"/>
    <property type="match status" value="1"/>
</dbReference>
<dbReference type="InterPro" id="IPR001638">
    <property type="entry name" value="Solute-binding_3/MltF_N"/>
</dbReference>
<dbReference type="InterPro" id="IPR010067">
    <property type="entry name" value="ABC_SsuA_sub-bd"/>
</dbReference>
<dbReference type="NCBIfam" id="TIGR01728">
    <property type="entry name" value="SsuA_fam"/>
    <property type="match status" value="1"/>
</dbReference>
<feature type="transmembrane region" description="Helical" evidence="13">
    <location>
        <begin position="527"/>
        <end position="545"/>
    </location>
</feature>
<feature type="domain" description="Cyclic nucleotide-binding" evidence="14">
    <location>
        <begin position="58"/>
        <end position="140"/>
    </location>
</feature>
<feature type="transmembrane region" description="Helical" evidence="13">
    <location>
        <begin position="557"/>
        <end position="578"/>
    </location>
</feature>
<dbReference type="PROSITE" id="PS50928">
    <property type="entry name" value="ABC_TM1"/>
    <property type="match status" value="1"/>
</dbReference>
<dbReference type="EMBL" id="LUHQ01000027">
    <property type="protein sequence ID" value="OAO89083.1"/>
    <property type="molecule type" value="Genomic_DNA"/>
</dbReference>
<comment type="caution">
    <text evidence="17">The sequence shown here is derived from an EMBL/GenBank/DDBJ whole genome shotgun (WGS) entry which is preliminary data.</text>
</comment>
<dbReference type="GO" id="GO:0042626">
    <property type="term" value="F:ATPase-coupled transmembrane transporter activity"/>
    <property type="evidence" value="ECO:0007669"/>
    <property type="project" value="InterPro"/>
</dbReference>
<dbReference type="CDD" id="cd07719">
    <property type="entry name" value="arylsulfatase_AtsA-like_MBL-fold"/>
    <property type="match status" value="1"/>
</dbReference>
<dbReference type="CDD" id="cd03293">
    <property type="entry name" value="ABC_NrtD_SsuB_transporters"/>
    <property type="match status" value="1"/>
</dbReference>
<dbReference type="SUPFAM" id="SSF53850">
    <property type="entry name" value="Periplasmic binding protein-like II"/>
    <property type="match status" value="1"/>
</dbReference>
<dbReference type="InterPro" id="IPR003439">
    <property type="entry name" value="ABC_transporter-like_ATP-bd"/>
</dbReference>
<dbReference type="Gene3D" id="2.60.120.10">
    <property type="entry name" value="Jelly Rolls"/>
    <property type="match status" value="1"/>
</dbReference>
<proteinExistence type="predicted"/>
<dbReference type="InterPro" id="IPR003593">
    <property type="entry name" value="AAA+_ATPase"/>
</dbReference>
<evidence type="ECO:0000259" key="14">
    <source>
        <dbReference type="PROSITE" id="PS50042"/>
    </source>
</evidence>
<dbReference type="PROSITE" id="PS50893">
    <property type="entry name" value="ABC_TRANSPORTER_2"/>
    <property type="match status" value="1"/>
</dbReference>
<comment type="subcellular location">
    <subcellularLocation>
        <location evidence="2">Endomembrane system</location>
    </subcellularLocation>
    <subcellularLocation>
        <location evidence="1">Membrane</location>
        <topology evidence="1">Multi-pass membrane protein</topology>
    </subcellularLocation>
</comment>
<evidence type="ECO:0000256" key="5">
    <source>
        <dbReference type="ARBA" id="ARBA00022519"/>
    </source>
</evidence>
<dbReference type="Gene3D" id="1.10.3720.10">
    <property type="entry name" value="MetI-like"/>
    <property type="match status" value="1"/>
</dbReference>
<evidence type="ECO:0000259" key="15">
    <source>
        <dbReference type="PROSITE" id="PS50893"/>
    </source>
</evidence>
<keyword evidence="5" id="KW-0997">Cell inner membrane</keyword>
<dbReference type="SMART" id="SM00100">
    <property type="entry name" value="cNMP"/>
    <property type="match status" value="1"/>
</dbReference>
<protein>
    <submittedName>
        <fullName evidence="17">Uncharacterized protein</fullName>
    </submittedName>
</protein>
<dbReference type="CDD" id="cd13553">
    <property type="entry name" value="PBP2_NrtA_CpmA_like"/>
    <property type="match status" value="1"/>
</dbReference>
<dbReference type="InterPro" id="IPR027417">
    <property type="entry name" value="P-loop_NTPase"/>
</dbReference>
<feature type="transmembrane region" description="Helical" evidence="13">
    <location>
        <begin position="626"/>
        <end position="648"/>
    </location>
</feature>
<dbReference type="Gene3D" id="3.60.15.10">
    <property type="entry name" value="Ribonuclease Z/Hydroxyacylglutathione hydrolase-like"/>
    <property type="match status" value="1"/>
</dbReference>
<dbReference type="SUPFAM" id="SSF52540">
    <property type="entry name" value="P-loop containing nucleoside triphosphate hydrolases"/>
    <property type="match status" value="1"/>
</dbReference>
<evidence type="ECO:0000256" key="11">
    <source>
        <dbReference type="ARBA" id="ARBA00023136"/>
    </source>
</evidence>
<dbReference type="SUPFAM" id="SSF56281">
    <property type="entry name" value="Metallo-hydrolase/oxidoreductase"/>
    <property type="match status" value="1"/>
</dbReference>
<evidence type="ECO:0000256" key="6">
    <source>
        <dbReference type="ARBA" id="ARBA00022692"/>
    </source>
</evidence>
<keyword evidence="10 13" id="KW-1133">Transmembrane helix</keyword>
<evidence type="ECO:0000313" key="17">
    <source>
        <dbReference type="EMBL" id="OAO89083.1"/>
    </source>
</evidence>
<keyword evidence="4" id="KW-1003">Cell membrane</keyword>
<evidence type="ECO:0000259" key="16">
    <source>
        <dbReference type="PROSITE" id="PS50928"/>
    </source>
</evidence>
<evidence type="ECO:0000256" key="7">
    <source>
        <dbReference type="ARBA" id="ARBA00022741"/>
    </source>
</evidence>
<dbReference type="SMART" id="SM00062">
    <property type="entry name" value="PBPb"/>
    <property type="match status" value="1"/>
</dbReference>
<keyword evidence="8" id="KW-0378">Hydrolase</keyword>
<dbReference type="InterPro" id="IPR000595">
    <property type="entry name" value="cNMP-bd_dom"/>
</dbReference>
<evidence type="ECO:0000256" key="13">
    <source>
        <dbReference type="SAM" id="Phobius"/>
    </source>
</evidence>
<dbReference type="GO" id="GO:0016020">
    <property type="term" value="C:membrane"/>
    <property type="evidence" value="ECO:0007669"/>
    <property type="project" value="UniProtKB-SubCell"/>
</dbReference>
<sequence>MGLNRGSEQHQERRERDFAALRTESGHYPEGPEPDDGGAAEQLSLAKLFEEFGTSRVYKKHEFIFSGEEESREIYFVQEGLVKISQFAQEGQSITLFLRNRGEVFGAAEVLTGQNRQRYARCILDSRIYSIAAARFTMLLKSHPDALFALTVSNARRLLQTQRYVETLISRPVAWRLMQLLLQLGSTDGDGDAESLAGAGRYPLREEDGRHSRHGRIPITLVTGGGRHMIEVEGVGRTFAQRDGVAYTALEDISFTVGKGEFVSILGPSGCGKSTLLNLVAGLERADGGCVAVNGKPVTAPGPDRIVVFQEHALFPWLTVLENVAFGLKQKGIRKRERYSLAMEQIRTVHLGKFADRYPHELSGGMKQRVAIARALVMDPEILLMDEPFAALDEQTRLLLHRELEQIWMDTRKTILFITHSIREAVTLSDRVLVMSNRPGRIKKEFHVRAARPRNSGDSVLHHIESQIMNTLAAEVEKVAREEYGSDYRTLHWGWRFPSALQTMQTFYDGFKDGRLPDATLGSLRRILTAFVLSCAIGTALGVLFTRNRLLDETFGFVVVALQTVPSIAWLPFAIIWFGLNDFAVIFITTIGATWTMALASRSGFKNIPLIYLKSAQMFGAGRGIRLFYQIMIPAAIPQLITGMRMAWAFAWRALVSGELIARGVGLGQLLEDGRSLGDTSMMLCVVLVIATLGTISDHLVFKRVEDRILRHGEKSPGPITVKIGLLKNVTHAPAFVAIKKGYLQDRLGSNVKIEVQGFNNGSEFSTALATGQIDIGYVGPSPVINQYVRSKNLKIISGANNGGAVLVARKGSGITGVKDLAGKLVAIPTKGSTNEISLRLLLQEQGLKVTTDKSGAQIIAMAPADTLTAIKQGQVDAALLPEPWGTQIANEGLGDIIIDWDQVPPNKGNYPLTVIVTSDSFLNKHRELAKDVIVANEDAISFIKNHPNDTYPLVSDELKELTGKGLNTNLIKAALSHLSLTTDINQEALKTMAQVAVDAGYAAEGTTTTMTNIQQQFNLRPTYHPNLTVVLLGTGTPRAFYGRAKPGIVVLAGNKAFLVDCGGGTVDQLIKAGVMPQRISDVLFTHHHYDHNAGFFDVFITSWRTHITPERVYEGRSTPMRVYGPETTQAIIGKMRESFEFDVKLRVSYNLSDQAGSQIDYTECNEGVVYDQDGLRITSFEVDHRPVYPAVAYKFEYKGKTAVISGDTIPVPNMIKHAAGADLLVHEAYNKLWLDDLIAQYPKYEKALSNPAKYHTTTLEAADIAEQAGVKHLVLTHHIPAPSADEQAERAYIAGMSDIYAGPITVGRDLMAFELN</sequence>
<dbReference type="InterPro" id="IPR044094">
    <property type="entry name" value="AtsA-like_MBL-fold"/>
</dbReference>
<dbReference type="InterPro" id="IPR014710">
    <property type="entry name" value="RmlC-like_jellyroll"/>
</dbReference>
<feature type="region of interest" description="Disordered" evidence="12">
    <location>
        <begin position="1"/>
        <end position="39"/>
    </location>
</feature>
<dbReference type="Proteomes" id="UP000078284">
    <property type="component" value="Unassembled WGS sequence"/>
</dbReference>
<dbReference type="Gene3D" id="3.40.50.300">
    <property type="entry name" value="P-loop containing nucleotide triphosphate hydrolases"/>
    <property type="match status" value="1"/>
</dbReference>
<dbReference type="SUPFAM" id="SSF161098">
    <property type="entry name" value="MetI-like"/>
    <property type="match status" value="1"/>
</dbReference>
<dbReference type="CDD" id="cd00038">
    <property type="entry name" value="CAP_ED"/>
    <property type="match status" value="1"/>
</dbReference>
<gene>
    <name evidence="17" type="ORF">AXX17_ATUG04730</name>
</gene>
<evidence type="ECO:0000256" key="4">
    <source>
        <dbReference type="ARBA" id="ARBA00022475"/>
    </source>
</evidence>
<evidence type="ECO:0000256" key="10">
    <source>
        <dbReference type="ARBA" id="ARBA00022989"/>
    </source>
</evidence>
<dbReference type="InterPro" id="IPR044527">
    <property type="entry name" value="NrtA/CpmA_ABC-bd_dom"/>
</dbReference>
<evidence type="ECO:0000256" key="1">
    <source>
        <dbReference type="ARBA" id="ARBA00004141"/>
    </source>
</evidence>
<keyword evidence="3" id="KW-0813">Transport</keyword>
<evidence type="ECO:0000313" key="18">
    <source>
        <dbReference type="Proteomes" id="UP000078284"/>
    </source>
</evidence>
<dbReference type="ExpressionAtlas" id="A0A178U5F9">
    <property type="expression patterns" value="baseline and differential"/>
</dbReference>
<dbReference type="InterPro" id="IPR018490">
    <property type="entry name" value="cNMP-bd_dom_sf"/>
</dbReference>
<evidence type="ECO:0000256" key="2">
    <source>
        <dbReference type="ARBA" id="ARBA00004308"/>
    </source>
</evidence>
<evidence type="ECO:0000256" key="3">
    <source>
        <dbReference type="ARBA" id="ARBA00022448"/>
    </source>
</evidence>
<evidence type="ECO:0000256" key="9">
    <source>
        <dbReference type="ARBA" id="ARBA00022840"/>
    </source>
</evidence>
<dbReference type="PANTHER" id="PTHR42788">
    <property type="entry name" value="TAURINE IMPORT ATP-BINDING PROTEIN-RELATED"/>
    <property type="match status" value="1"/>
</dbReference>
<dbReference type="InterPro" id="IPR017871">
    <property type="entry name" value="ABC_transporter-like_CS"/>
</dbReference>
<dbReference type="Pfam" id="PF00027">
    <property type="entry name" value="cNMP_binding"/>
    <property type="match status" value="1"/>
</dbReference>
<dbReference type="InterPro" id="IPR000515">
    <property type="entry name" value="MetI-like"/>
</dbReference>
<feature type="transmembrane region" description="Helical" evidence="13">
    <location>
        <begin position="584"/>
        <end position="605"/>
    </location>
</feature>
<organism evidence="17 18">
    <name type="scientific">Arabidopsis thaliana</name>
    <name type="common">Mouse-ear cress</name>
    <dbReference type="NCBI Taxonomy" id="3702"/>
    <lineage>
        <taxon>Eukaryota</taxon>
        <taxon>Viridiplantae</taxon>
        <taxon>Streptophyta</taxon>
        <taxon>Embryophyta</taxon>
        <taxon>Tracheophyta</taxon>
        <taxon>Spermatophyta</taxon>
        <taxon>Magnoliopsida</taxon>
        <taxon>eudicotyledons</taxon>
        <taxon>Gunneridae</taxon>
        <taxon>Pentapetalae</taxon>
        <taxon>rosids</taxon>
        <taxon>malvids</taxon>
        <taxon>Brassicales</taxon>
        <taxon>Brassicaceae</taxon>
        <taxon>Camelineae</taxon>
        <taxon>Arabidopsis</taxon>
    </lineage>
</organism>
<dbReference type="GO" id="GO:0012505">
    <property type="term" value="C:endomembrane system"/>
    <property type="evidence" value="ECO:0007669"/>
    <property type="project" value="UniProtKB-SubCell"/>
</dbReference>
<dbReference type="Pfam" id="PF00005">
    <property type="entry name" value="ABC_tran"/>
    <property type="match status" value="1"/>
</dbReference>
<dbReference type="Pfam" id="PF13379">
    <property type="entry name" value="NMT1_2"/>
    <property type="match status" value="1"/>
</dbReference>
<dbReference type="InterPro" id="IPR001279">
    <property type="entry name" value="Metallo-B-lactamas"/>
</dbReference>
<dbReference type="Pfam" id="PF12706">
    <property type="entry name" value="Lactamase_B_2"/>
    <property type="match status" value="1"/>
</dbReference>
<keyword evidence="9" id="KW-0067">ATP-binding</keyword>
<keyword evidence="7" id="KW-0547">Nucleotide-binding</keyword>
<feature type="domain" description="ABC transmembrane type-1" evidence="16">
    <location>
        <begin position="520"/>
        <end position="701"/>
    </location>
</feature>
<dbReference type="PROSITE" id="PS00211">
    <property type="entry name" value="ABC_TRANSPORTER_1"/>
    <property type="match status" value="1"/>
</dbReference>
<dbReference type="PROSITE" id="PS50042">
    <property type="entry name" value="CNMP_BINDING_3"/>
    <property type="match status" value="1"/>
</dbReference>
<dbReference type="InterPro" id="IPR036866">
    <property type="entry name" value="RibonucZ/Hydroxyglut_hydro"/>
</dbReference>
<dbReference type="SMART" id="SM00382">
    <property type="entry name" value="AAA"/>
    <property type="match status" value="1"/>
</dbReference>
<name>A0A178U5F9_ARATH</name>
<reference evidence="18" key="1">
    <citation type="journal article" date="2016" name="Proc. Natl. Acad. Sci. U.S.A.">
        <title>Chromosome-level assembly of Arabidopsis thaliana Ler reveals the extent of translocation and inversion polymorphisms.</title>
        <authorList>
            <person name="Zapata L."/>
            <person name="Ding J."/>
            <person name="Willing E.M."/>
            <person name="Hartwig B."/>
            <person name="Bezdan D."/>
            <person name="Jiao W.B."/>
            <person name="Patel V."/>
            <person name="Velikkakam James G."/>
            <person name="Koornneef M."/>
            <person name="Ossowski S."/>
            <person name="Schneeberger K."/>
        </authorList>
    </citation>
    <scope>NUCLEOTIDE SEQUENCE [LARGE SCALE GENOMIC DNA]</scope>
    <source>
        <strain evidence="18">cv. Landsberg erecta</strain>
    </source>
</reference>
<keyword evidence="6 13" id="KW-0812">Transmembrane</keyword>
<dbReference type="PANTHER" id="PTHR42788:SF13">
    <property type="entry name" value="ALIPHATIC SULFONATES IMPORT ATP-BINDING PROTEIN SSUB"/>
    <property type="match status" value="1"/>
</dbReference>
<dbReference type="Gene3D" id="3.40.190.10">
    <property type="entry name" value="Periplasmic binding protein-like II"/>
    <property type="match status" value="2"/>
</dbReference>
<dbReference type="CDD" id="cd06261">
    <property type="entry name" value="TM_PBP2"/>
    <property type="match status" value="1"/>
</dbReference>